<dbReference type="AlphaFoldDB" id="A0A2K8ST38"/>
<evidence type="ECO:0000256" key="4">
    <source>
        <dbReference type="ARBA" id="ARBA00022701"/>
    </source>
</evidence>
<dbReference type="Pfam" id="PF13424">
    <property type="entry name" value="TPR_12"/>
    <property type="match status" value="1"/>
</dbReference>
<evidence type="ECO:0000256" key="8">
    <source>
        <dbReference type="ARBA" id="ARBA00023175"/>
    </source>
</evidence>
<proteinExistence type="inferred from homology"/>
<evidence type="ECO:0000256" key="6">
    <source>
        <dbReference type="ARBA" id="ARBA00022803"/>
    </source>
</evidence>
<gene>
    <name evidence="11" type="ORF">COO91_03917</name>
</gene>
<dbReference type="PANTHER" id="PTHR45783:SF3">
    <property type="entry name" value="KINESIN LIGHT CHAIN"/>
    <property type="match status" value="1"/>
</dbReference>
<evidence type="ECO:0000313" key="12">
    <source>
        <dbReference type="Proteomes" id="UP000232003"/>
    </source>
</evidence>
<keyword evidence="3" id="KW-0963">Cytoplasm</keyword>
<dbReference type="SMART" id="SM00028">
    <property type="entry name" value="TPR"/>
    <property type="match status" value="1"/>
</dbReference>
<protein>
    <submittedName>
        <fullName evidence="11">Tetratricopeptide</fullName>
    </submittedName>
</protein>
<keyword evidence="4" id="KW-0493">Microtubule</keyword>
<dbReference type="SUPFAM" id="SSF48452">
    <property type="entry name" value="TPR-like"/>
    <property type="match status" value="1"/>
</dbReference>
<keyword evidence="7" id="KW-0175">Coiled coil</keyword>
<organism evidence="11 12">
    <name type="scientific">Nostoc flagelliforme CCNUN1</name>
    <dbReference type="NCBI Taxonomy" id="2038116"/>
    <lineage>
        <taxon>Bacteria</taxon>
        <taxon>Bacillati</taxon>
        <taxon>Cyanobacteriota</taxon>
        <taxon>Cyanophyceae</taxon>
        <taxon>Nostocales</taxon>
        <taxon>Nostocaceae</taxon>
        <taxon>Nostoc</taxon>
    </lineage>
</organism>
<dbReference type="GO" id="GO:0007018">
    <property type="term" value="P:microtubule-based movement"/>
    <property type="evidence" value="ECO:0007669"/>
    <property type="project" value="TreeGrafter"/>
</dbReference>
<comment type="similarity">
    <text evidence="2">Belongs to the kinesin light chain family.</text>
</comment>
<evidence type="ECO:0000256" key="10">
    <source>
        <dbReference type="PROSITE-ProRule" id="PRU00339"/>
    </source>
</evidence>
<evidence type="ECO:0000256" key="5">
    <source>
        <dbReference type="ARBA" id="ARBA00022737"/>
    </source>
</evidence>
<evidence type="ECO:0000256" key="7">
    <source>
        <dbReference type="ARBA" id="ARBA00023054"/>
    </source>
</evidence>
<dbReference type="Gene3D" id="1.25.40.10">
    <property type="entry name" value="Tetratricopeptide repeat domain"/>
    <property type="match status" value="1"/>
</dbReference>
<dbReference type="InterPro" id="IPR019734">
    <property type="entry name" value="TPR_rpt"/>
</dbReference>
<comment type="subcellular location">
    <subcellularLocation>
        <location evidence="1">Cytoplasm</location>
        <location evidence="1">Cytoskeleton</location>
    </subcellularLocation>
</comment>
<evidence type="ECO:0000256" key="2">
    <source>
        <dbReference type="ARBA" id="ARBA00009622"/>
    </source>
</evidence>
<dbReference type="GO" id="GO:0005737">
    <property type="term" value="C:cytoplasm"/>
    <property type="evidence" value="ECO:0007669"/>
    <property type="project" value="TreeGrafter"/>
</dbReference>
<keyword evidence="9" id="KW-0206">Cytoskeleton</keyword>
<name>A0A2K8ST38_9NOSO</name>
<evidence type="ECO:0000256" key="9">
    <source>
        <dbReference type="ARBA" id="ARBA00023212"/>
    </source>
</evidence>
<dbReference type="InterPro" id="IPR011990">
    <property type="entry name" value="TPR-like_helical_dom_sf"/>
</dbReference>
<evidence type="ECO:0000256" key="1">
    <source>
        <dbReference type="ARBA" id="ARBA00004245"/>
    </source>
</evidence>
<sequence length="78" mass="9043">MYQQALALRKRLLGDKHPDVADSLNNLAALYKFTRRYSEAEPLFQQALAICEHTLGVSHPHTIKVRGNYARFLREAYR</sequence>
<dbReference type="GO" id="GO:0005871">
    <property type="term" value="C:kinesin complex"/>
    <property type="evidence" value="ECO:0007669"/>
    <property type="project" value="InterPro"/>
</dbReference>
<dbReference type="PROSITE" id="PS50005">
    <property type="entry name" value="TPR"/>
    <property type="match status" value="1"/>
</dbReference>
<dbReference type="InterPro" id="IPR002151">
    <property type="entry name" value="Kinesin_light"/>
</dbReference>
<feature type="repeat" description="TPR" evidence="10">
    <location>
        <begin position="21"/>
        <end position="54"/>
    </location>
</feature>
<dbReference type="KEGG" id="nfl:COO91_03917"/>
<dbReference type="OrthoDB" id="3193074at2"/>
<keyword evidence="8" id="KW-0505">Motor protein</keyword>
<dbReference type="PANTHER" id="PTHR45783">
    <property type="entry name" value="KINESIN LIGHT CHAIN"/>
    <property type="match status" value="1"/>
</dbReference>
<dbReference type="Proteomes" id="UP000232003">
    <property type="component" value="Chromosome"/>
</dbReference>
<keyword evidence="6 10" id="KW-0802">TPR repeat</keyword>
<evidence type="ECO:0000256" key="3">
    <source>
        <dbReference type="ARBA" id="ARBA00022490"/>
    </source>
</evidence>
<keyword evidence="12" id="KW-1185">Reference proteome</keyword>
<dbReference type="EMBL" id="CP024785">
    <property type="protein sequence ID" value="AUB37965.1"/>
    <property type="molecule type" value="Genomic_DNA"/>
</dbReference>
<dbReference type="GO" id="GO:0005874">
    <property type="term" value="C:microtubule"/>
    <property type="evidence" value="ECO:0007669"/>
    <property type="project" value="UniProtKB-KW"/>
</dbReference>
<evidence type="ECO:0000313" key="11">
    <source>
        <dbReference type="EMBL" id="AUB37965.1"/>
    </source>
</evidence>
<accession>A0A2K8ST38</accession>
<reference evidence="11 12" key="1">
    <citation type="submission" date="2017-11" db="EMBL/GenBank/DDBJ databases">
        <title>Complete genome of a free-living desiccation-tolerant cyanobacterium and its photosynthetic adaptation to extreme terrestrial habitat.</title>
        <authorList>
            <person name="Shang J."/>
        </authorList>
    </citation>
    <scope>NUCLEOTIDE SEQUENCE [LARGE SCALE GENOMIC DNA]</scope>
    <source>
        <strain evidence="11 12">CCNUN1</strain>
    </source>
</reference>
<keyword evidence="5" id="KW-0677">Repeat</keyword>
<dbReference type="GO" id="GO:0019894">
    <property type="term" value="F:kinesin binding"/>
    <property type="evidence" value="ECO:0007669"/>
    <property type="project" value="TreeGrafter"/>
</dbReference>